<gene>
    <name evidence="2" type="ORF">GGQ66_000242</name>
</gene>
<evidence type="ECO:0000313" key="3">
    <source>
        <dbReference type="Proteomes" id="UP000584824"/>
    </source>
</evidence>
<comment type="caution">
    <text evidence="2">The sequence shown here is derived from an EMBL/GenBank/DDBJ whole genome shotgun (WGS) entry which is preliminary data.</text>
</comment>
<protein>
    <submittedName>
        <fullName evidence="2">Uncharacterized protein</fullName>
    </submittedName>
</protein>
<dbReference type="Proteomes" id="UP000584824">
    <property type="component" value="Unassembled WGS sequence"/>
</dbReference>
<name>A0A7W6JYB2_9HYPH</name>
<dbReference type="EMBL" id="JACIDU010000001">
    <property type="protein sequence ID" value="MBB4101726.1"/>
    <property type="molecule type" value="Genomic_DNA"/>
</dbReference>
<sequence>MRFLARFTSFAALAAAVVVATIDSIRFVATSLLEPLTLKVVLAWSGIGPERLSGLLGDFDNGLLGVVTAQPAAFVFLVLSLLFWMAGYRRPRPFKPFATAGA</sequence>
<accession>A0A7W6JYB2</accession>
<proteinExistence type="predicted"/>
<keyword evidence="3" id="KW-1185">Reference proteome</keyword>
<keyword evidence="1" id="KW-0472">Membrane</keyword>
<feature type="transmembrane region" description="Helical" evidence="1">
    <location>
        <begin position="62"/>
        <end position="85"/>
    </location>
</feature>
<keyword evidence="1" id="KW-0812">Transmembrane</keyword>
<reference evidence="2 3" key="1">
    <citation type="submission" date="2020-08" db="EMBL/GenBank/DDBJ databases">
        <title>Genomic Encyclopedia of Type Strains, Phase IV (KMG-IV): sequencing the most valuable type-strain genomes for metagenomic binning, comparative biology and taxonomic classification.</title>
        <authorList>
            <person name="Goeker M."/>
        </authorList>
    </citation>
    <scope>NUCLEOTIDE SEQUENCE [LARGE SCALE GENOMIC DNA]</scope>
    <source>
        <strain evidence="2 3">DSM 26385</strain>
    </source>
</reference>
<dbReference type="AlphaFoldDB" id="A0A7W6JYB2"/>
<keyword evidence="1" id="KW-1133">Transmembrane helix</keyword>
<dbReference type="RefSeq" id="WP_183788588.1">
    <property type="nucleotide sequence ID" value="NZ_JACIDU010000001.1"/>
</dbReference>
<evidence type="ECO:0000313" key="2">
    <source>
        <dbReference type="EMBL" id="MBB4101726.1"/>
    </source>
</evidence>
<evidence type="ECO:0000256" key="1">
    <source>
        <dbReference type="SAM" id="Phobius"/>
    </source>
</evidence>
<organism evidence="2 3">
    <name type="scientific">Allorhizobium borbori</name>
    <dbReference type="NCBI Taxonomy" id="485907"/>
    <lineage>
        <taxon>Bacteria</taxon>
        <taxon>Pseudomonadati</taxon>
        <taxon>Pseudomonadota</taxon>
        <taxon>Alphaproteobacteria</taxon>
        <taxon>Hyphomicrobiales</taxon>
        <taxon>Rhizobiaceae</taxon>
        <taxon>Rhizobium/Agrobacterium group</taxon>
        <taxon>Allorhizobium</taxon>
    </lineage>
</organism>